<dbReference type="Pfam" id="PF13568">
    <property type="entry name" value="OMP_b-brl_2"/>
    <property type="match status" value="1"/>
</dbReference>
<dbReference type="EMBL" id="JABRWQ010000004">
    <property type="protein sequence ID" value="NRD23793.1"/>
    <property type="molecule type" value="Genomic_DNA"/>
</dbReference>
<accession>A0ABX2E5V7</accession>
<feature type="signal peptide" evidence="1">
    <location>
        <begin position="1"/>
        <end position="25"/>
    </location>
</feature>
<dbReference type="InterPro" id="IPR025665">
    <property type="entry name" value="Beta-barrel_OMP_2"/>
</dbReference>
<reference evidence="3 4" key="1">
    <citation type="journal article" date="2015" name="Int. J. Syst. Evol. Microbiol.">
        <title>Winogradskyella litoriviva sp. nov., isolated from coastal seawater.</title>
        <authorList>
            <person name="Nedashkovskaya O.I."/>
            <person name="Kukhlevskiy A.D."/>
            <person name="Zhukova N.V."/>
            <person name="Kim S.J."/>
            <person name="Rhee S.K."/>
            <person name="Mikhailov V.V."/>
        </authorList>
    </citation>
    <scope>NUCLEOTIDE SEQUENCE [LARGE SCALE GENOMIC DNA]</scope>
    <source>
        <strain evidence="3 4">KMM6491</strain>
    </source>
</reference>
<dbReference type="RefSeq" id="WP_173301421.1">
    <property type="nucleotide sequence ID" value="NZ_JABRWQ010000004.1"/>
</dbReference>
<dbReference type="Proteomes" id="UP000805085">
    <property type="component" value="Unassembled WGS sequence"/>
</dbReference>
<evidence type="ECO:0000313" key="3">
    <source>
        <dbReference type="EMBL" id="NRD23793.1"/>
    </source>
</evidence>
<proteinExistence type="predicted"/>
<comment type="caution">
    <text evidence="3">The sequence shown here is derived from an EMBL/GenBank/DDBJ whole genome shotgun (WGS) entry which is preliminary data.</text>
</comment>
<gene>
    <name evidence="3" type="ORF">HNV10_11100</name>
</gene>
<keyword evidence="4" id="KW-1185">Reference proteome</keyword>
<evidence type="ECO:0000256" key="1">
    <source>
        <dbReference type="SAM" id="SignalP"/>
    </source>
</evidence>
<sequence>MLKELIMRASLFLFMIMLFTNYVRAQDQKTNAFSIGINAGSNNNHLRGDSFAEKYDAQYNYFIGLSFEYSINENFSVLTNFNYENRSYKSEYESFNLVWTNTFTVEDKTKIKNLNIPLLLKYKFGFEKEFFINGGLFYNHIFDVSNEMINKETGEDVSDLDFNELFKDKEYGFSLGIGMTFKLNEKNNLALEIRGDYGISDIGDTKFGGISQTKTNTIKFIANWNLNL</sequence>
<dbReference type="Gene3D" id="2.40.160.20">
    <property type="match status" value="1"/>
</dbReference>
<dbReference type="SUPFAM" id="SSF56925">
    <property type="entry name" value="OMPA-like"/>
    <property type="match status" value="1"/>
</dbReference>
<protein>
    <submittedName>
        <fullName evidence="3">PorT family protein</fullName>
    </submittedName>
</protein>
<organism evidence="3 4">
    <name type="scientific">Winogradskyella litoriviva</name>
    <dbReference type="NCBI Taxonomy" id="1220182"/>
    <lineage>
        <taxon>Bacteria</taxon>
        <taxon>Pseudomonadati</taxon>
        <taxon>Bacteroidota</taxon>
        <taxon>Flavobacteriia</taxon>
        <taxon>Flavobacteriales</taxon>
        <taxon>Flavobacteriaceae</taxon>
        <taxon>Winogradskyella</taxon>
    </lineage>
</organism>
<feature type="chain" id="PRO_5046757662" evidence="1">
    <location>
        <begin position="26"/>
        <end position="228"/>
    </location>
</feature>
<feature type="domain" description="Outer membrane protein beta-barrel" evidence="2">
    <location>
        <begin position="25"/>
        <end position="202"/>
    </location>
</feature>
<evidence type="ECO:0000259" key="2">
    <source>
        <dbReference type="Pfam" id="PF13568"/>
    </source>
</evidence>
<keyword evidence="1" id="KW-0732">Signal</keyword>
<dbReference type="InterPro" id="IPR011250">
    <property type="entry name" value="OMP/PagP_B-barrel"/>
</dbReference>
<name>A0ABX2E5V7_9FLAO</name>
<evidence type="ECO:0000313" key="4">
    <source>
        <dbReference type="Proteomes" id="UP000805085"/>
    </source>
</evidence>